<evidence type="ECO:0000313" key="7">
    <source>
        <dbReference type="Proteomes" id="UP000799429"/>
    </source>
</evidence>
<name>A0A9P4SDU2_9PEZI</name>
<evidence type="ECO:0000256" key="5">
    <source>
        <dbReference type="SAM" id="Phobius"/>
    </source>
</evidence>
<dbReference type="AlphaFoldDB" id="A0A9P4SDU2"/>
<evidence type="ECO:0000313" key="6">
    <source>
        <dbReference type="EMBL" id="KAF2839778.1"/>
    </source>
</evidence>
<feature type="transmembrane region" description="Helical" evidence="5">
    <location>
        <begin position="74"/>
        <end position="94"/>
    </location>
</feature>
<sequence length="376" mass="41760">MATPTTTSSSPSSSISELPCITYTPGPHGEVPVDACNSRYLATPSFSWAVVFLVIFAILTVAQIAQAIIFRKRFAWVMIMGVSWLLASFVTRTLGTRDQQNQGLAIISQLFLLLAPLWINAYVYMTAGRLIHMYIPSKRIWRIKAASIGKYFIWFDIFAFLVQGTGGSMLTPDASPEKLKRGFDIYMAGIGIQEAFIVCFTVVIAIFHKKALELERRGELRDGQEGKGRGGRKWLWLTLALYAALAMITTRIIFRLAEFSGGVDPEDNPLPFNEAYVLALDALPMSICVLVLTLMHPGLVLRGPDSEFPKLTRAQKKALKAENKAAKAERRARGENAGWWKRGGERYKEMAHRESEVELREEVGTGYSGGRGAVMA</sequence>
<evidence type="ECO:0000256" key="2">
    <source>
        <dbReference type="ARBA" id="ARBA00022692"/>
    </source>
</evidence>
<reference evidence="6" key="1">
    <citation type="journal article" date="2020" name="Stud. Mycol.">
        <title>101 Dothideomycetes genomes: a test case for predicting lifestyles and emergence of pathogens.</title>
        <authorList>
            <person name="Haridas S."/>
            <person name="Albert R."/>
            <person name="Binder M."/>
            <person name="Bloem J."/>
            <person name="Labutti K."/>
            <person name="Salamov A."/>
            <person name="Andreopoulos B."/>
            <person name="Baker S."/>
            <person name="Barry K."/>
            <person name="Bills G."/>
            <person name="Bluhm B."/>
            <person name="Cannon C."/>
            <person name="Castanera R."/>
            <person name="Culley D."/>
            <person name="Daum C."/>
            <person name="Ezra D."/>
            <person name="Gonzalez J."/>
            <person name="Henrissat B."/>
            <person name="Kuo A."/>
            <person name="Liang C."/>
            <person name="Lipzen A."/>
            <person name="Lutzoni F."/>
            <person name="Magnuson J."/>
            <person name="Mondo S."/>
            <person name="Nolan M."/>
            <person name="Ohm R."/>
            <person name="Pangilinan J."/>
            <person name="Park H.-J."/>
            <person name="Ramirez L."/>
            <person name="Alfaro M."/>
            <person name="Sun H."/>
            <person name="Tritt A."/>
            <person name="Yoshinaga Y."/>
            <person name="Zwiers L.-H."/>
            <person name="Turgeon B."/>
            <person name="Goodwin S."/>
            <person name="Spatafora J."/>
            <person name="Crous P."/>
            <person name="Grigoriev I."/>
        </authorList>
    </citation>
    <scope>NUCLEOTIDE SEQUENCE</scope>
    <source>
        <strain evidence="6">CBS 101060</strain>
    </source>
</reference>
<feature type="transmembrane region" description="Helical" evidence="5">
    <location>
        <begin position="234"/>
        <end position="254"/>
    </location>
</feature>
<evidence type="ECO:0000256" key="1">
    <source>
        <dbReference type="ARBA" id="ARBA00004141"/>
    </source>
</evidence>
<organism evidence="6 7">
    <name type="scientific">Patellaria atrata CBS 101060</name>
    <dbReference type="NCBI Taxonomy" id="1346257"/>
    <lineage>
        <taxon>Eukaryota</taxon>
        <taxon>Fungi</taxon>
        <taxon>Dikarya</taxon>
        <taxon>Ascomycota</taxon>
        <taxon>Pezizomycotina</taxon>
        <taxon>Dothideomycetes</taxon>
        <taxon>Dothideomycetes incertae sedis</taxon>
        <taxon>Patellariales</taxon>
        <taxon>Patellariaceae</taxon>
        <taxon>Patellaria</taxon>
    </lineage>
</organism>
<dbReference type="InterPro" id="IPR007568">
    <property type="entry name" value="RTA1"/>
</dbReference>
<evidence type="ECO:0000256" key="4">
    <source>
        <dbReference type="ARBA" id="ARBA00023136"/>
    </source>
</evidence>
<keyword evidence="4 5" id="KW-0472">Membrane</keyword>
<feature type="transmembrane region" description="Helical" evidence="5">
    <location>
        <begin position="45"/>
        <end position="62"/>
    </location>
</feature>
<evidence type="ECO:0008006" key="8">
    <source>
        <dbReference type="Google" id="ProtNLM"/>
    </source>
</evidence>
<keyword evidence="3 5" id="KW-1133">Transmembrane helix</keyword>
<dbReference type="EMBL" id="MU006094">
    <property type="protein sequence ID" value="KAF2839778.1"/>
    <property type="molecule type" value="Genomic_DNA"/>
</dbReference>
<comment type="caution">
    <text evidence="6">The sequence shown here is derived from an EMBL/GenBank/DDBJ whole genome shotgun (WGS) entry which is preliminary data.</text>
</comment>
<keyword evidence="7" id="KW-1185">Reference proteome</keyword>
<feature type="transmembrane region" description="Helical" evidence="5">
    <location>
        <begin position="106"/>
        <end position="127"/>
    </location>
</feature>
<keyword evidence="2 5" id="KW-0812">Transmembrane</keyword>
<proteinExistence type="predicted"/>
<comment type="subcellular location">
    <subcellularLocation>
        <location evidence="1">Membrane</location>
        <topology evidence="1">Multi-pass membrane protein</topology>
    </subcellularLocation>
</comment>
<dbReference type="OrthoDB" id="5384040at2759"/>
<accession>A0A9P4SDU2</accession>
<dbReference type="GO" id="GO:0016020">
    <property type="term" value="C:membrane"/>
    <property type="evidence" value="ECO:0007669"/>
    <property type="project" value="UniProtKB-SubCell"/>
</dbReference>
<gene>
    <name evidence="6" type="ORF">M501DRAFT_1050376</name>
</gene>
<evidence type="ECO:0000256" key="3">
    <source>
        <dbReference type="ARBA" id="ARBA00022989"/>
    </source>
</evidence>
<dbReference type="Proteomes" id="UP000799429">
    <property type="component" value="Unassembled WGS sequence"/>
</dbReference>
<dbReference type="PANTHER" id="PTHR31465:SF15">
    <property type="entry name" value="LIPID TRANSPORTER ATNI-RELATED"/>
    <property type="match status" value="1"/>
</dbReference>
<dbReference type="Pfam" id="PF04479">
    <property type="entry name" value="RTA1"/>
    <property type="match status" value="1"/>
</dbReference>
<protein>
    <recommendedName>
        <fullName evidence="8">RTA1-domain-containing protein</fullName>
    </recommendedName>
</protein>
<feature type="transmembrane region" description="Helical" evidence="5">
    <location>
        <begin position="148"/>
        <end position="165"/>
    </location>
</feature>
<feature type="transmembrane region" description="Helical" evidence="5">
    <location>
        <begin position="185"/>
        <end position="207"/>
    </location>
</feature>
<dbReference type="PANTHER" id="PTHR31465">
    <property type="entry name" value="PROTEIN RTA1-RELATED"/>
    <property type="match status" value="1"/>
</dbReference>
<feature type="transmembrane region" description="Helical" evidence="5">
    <location>
        <begin position="274"/>
        <end position="295"/>
    </location>
</feature>